<dbReference type="Pfam" id="PF25053">
    <property type="entry name" value="DUF7791"/>
    <property type="match status" value="1"/>
</dbReference>
<accession>A0A1L7XJ20</accession>
<dbReference type="SUPFAM" id="SSF52540">
    <property type="entry name" value="P-loop containing nucleoside triphosphate hydrolases"/>
    <property type="match status" value="1"/>
</dbReference>
<dbReference type="PANTHER" id="PTHR10039:SF5">
    <property type="entry name" value="NACHT DOMAIN-CONTAINING PROTEIN"/>
    <property type="match status" value="1"/>
</dbReference>
<reference evidence="4 5" key="1">
    <citation type="submission" date="2016-03" db="EMBL/GenBank/DDBJ databases">
        <authorList>
            <person name="Ploux O."/>
        </authorList>
    </citation>
    <scope>NUCLEOTIDE SEQUENCE [LARGE SCALE GENOMIC DNA]</scope>
    <source>
        <strain evidence="4 5">UAMH 11012</strain>
    </source>
</reference>
<sequence>MNSRSQAGTVFDDPSYHRIKENEYLQQNLKNTLSASDVVLFAGTGAGLSDPNIGSLLTWAAKHNEGMAQRNCVLARRGENVDTKSNNLGVLWYGEKYEGLPVFLRQLASTFQFVDFGIKILETGSEIYHSASETSVQNAVIEDDTRDLQGLLARLTAERKALPTTRPIPEHPSIEKLAKSCEETATELLNRLKKLKINGNPGWRKSIRAALLSVWSKEDIQEIAKGLEIYQGELKAAVKLLAQLAFEFMTVRREQIKDSYRQTFEWIFEEPKSKIRPWSNFSTWLKSPDSRLYWVNGKAGSGKSTLMNFFCDHVKTKAFLALWCGETPLTSANFFFWNSGVPLQMTQKGLLRSLLHQILSQNSELIPIAFPNFLDYGSPPSVWKAIELENAVRNICRQDSVPLKLFLLIDGLDEYDGDPWNMANLFKDISTCPNVKVCLSSRPLPVFDKAFDSFPTLRLEYLTFEDIQFYVSDMLGKHELVNELREKEGDAKIEQLFLEIVQKARGVLLWVEIVVRSLRTGFHNGDDLSDLKARVDIFPSELESLYEHMMKNISGVYRQHASHLFQIMRASRHDLSRGDIVPESILTVERIFFASQTIHGALERQVKPLTPAEQKAQYVSVELRLKSHCAGLLEIVHQGASHDGLDVDADGNFESDQLSFFGAYSIAAYTRLKEVDLRVEYIHRTARDFLENPDIWSRIVKDSNGGSVQFDPYLRLLSGAVMRLKTAPKLSSTSVIESSELGVMYLARVIMRYALLVNKNNFISDMVRLVDEAEKTMDIHWQSWVRNQYIANHMYGFVVDHFSDHIGHEDQDQKITMDPQSSMFTLAIRSGLVEYVRAKIEEEDTVLKKFGRPLLDYIARPPNEQMEIETFMAGHAPLKMVKLLFATGSAPNEIFDGRTPWQTFLLHLNIDLFKQSRKERDQDTGAFQDMWATILELFVENGADLNTVCIISGFGLGGGYEVETDVREIIKSAFQLGGLRSITKQSIQRKVKNALKELEKHEHTGRRHTEGDPASSPYVSSTEI</sequence>
<protein>
    <recommendedName>
        <fullName evidence="3">NACHT domain-containing protein</fullName>
    </recommendedName>
</protein>
<dbReference type="STRING" id="576137.A0A1L7XJ20"/>
<dbReference type="OrthoDB" id="3438034at2759"/>
<keyword evidence="5" id="KW-1185">Reference proteome</keyword>
<dbReference type="PROSITE" id="PS50837">
    <property type="entry name" value="NACHT"/>
    <property type="match status" value="1"/>
</dbReference>
<organism evidence="4 5">
    <name type="scientific">Phialocephala subalpina</name>
    <dbReference type="NCBI Taxonomy" id="576137"/>
    <lineage>
        <taxon>Eukaryota</taxon>
        <taxon>Fungi</taxon>
        <taxon>Dikarya</taxon>
        <taxon>Ascomycota</taxon>
        <taxon>Pezizomycotina</taxon>
        <taxon>Leotiomycetes</taxon>
        <taxon>Helotiales</taxon>
        <taxon>Mollisiaceae</taxon>
        <taxon>Phialocephala</taxon>
        <taxon>Phialocephala fortinii species complex</taxon>
    </lineage>
</organism>
<proteinExistence type="predicted"/>
<dbReference type="PANTHER" id="PTHR10039">
    <property type="entry name" value="AMELOGENIN"/>
    <property type="match status" value="1"/>
</dbReference>
<dbReference type="InterPro" id="IPR027417">
    <property type="entry name" value="P-loop_NTPase"/>
</dbReference>
<evidence type="ECO:0000313" key="5">
    <source>
        <dbReference type="Proteomes" id="UP000184330"/>
    </source>
</evidence>
<evidence type="ECO:0000313" key="4">
    <source>
        <dbReference type="EMBL" id="CZR65040.1"/>
    </source>
</evidence>
<dbReference type="InterPro" id="IPR056884">
    <property type="entry name" value="NPHP3-like_N"/>
</dbReference>
<name>A0A1L7XJ20_9HELO</name>
<feature type="compositionally biased region" description="Basic and acidic residues" evidence="2">
    <location>
        <begin position="1000"/>
        <end position="1011"/>
    </location>
</feature>
<feature type="region of interest" description="Disordered" evidence="2">
    <location>
        <begin position="1000"/>
        <end position="1024"/>
    </location>
</feature>
<gene>
    <name evidence="4" type="ORF">PAC_14940</name>
</gene>
<dbReference type="InterPro" id="IPR056693">
    <property type="entry name" value="DUF7791"/>
</dbReference>
<keyword evidence="1" id="KW-0677">Repeat</keyword>
<feature type="domain" description="NACHT" evidence="3">
    <location>
        <begin position="291"/>
        <end position="443"/>
    </location>
</feature>
<evidence type="ECO:0000256" key="2">
    <source>
        <dbReference type="SAM" id="MobiDB-lite"/>
    </source>
</evidence>
<dbReference type="EMBL" id="FJOG01000029">
    <property type="protein sequence ID" value="CZR65040.1"/>
    <property type="molecule type" value="Genomic_DNA"/>
</dbReference>
<evidence type="ECO:0000259" key="3">
    <source>
        <dbReference type="PROSITE" id="PS50837"/>
    </source>
</evidence>
<dbReference type="Gene3D" id="3.40.50.300">
    <property type="entry name" value="P-loop containing nucleotide triphosphate hydrolases"/>
    <property type="match status" value="1"/>
</dbReference>
<dbReference type="Proteomes" id="UP000184330">
    <property type="component" value="Unassembled WGS sequence"/>
</dbReference>
<evidence type="ECO:0000256" key="1">
    <source>
        <dbReference type="ARBA" id="ARBA00022737"/>
    </source>
</evidence>
<dbReference type="Pfam" id="PF24883">
    <property type="entry name" value="NPHP3_N"/>
    <property type="match status" value="1"/>
</dbReference>
<dbReference type="AlphaFoldDB" id="A0A1L7XJ20"/>
<dbReference type="InterPro" id="IPR007111">
    <property type="entry name" value="NACHT_NTPase"/>
</dbReference>